<dbReference type="InterPro" id="IPR006977">
    <property type="entry name" value="Yip1_dom"/>
</dbReference>
<protein>
    <recommendedName>
        <fullName evidence="6">Yip1 domain-containing protein</fullName>
    </recommendedName>
</protein>
<dbReference type="GO" id="GO:0016020">
    <property type="term" value="C:membrane"/>
    <property type="evidence" value="ECO:0007669"/>
    <property type="project" value="UniProtKB-SubCell"/>
</dbReference>
<name>A0A235B1Q3_9BACL</name>
<evidence type="ECO:0000256" key="2">
    <source>
        <dbReference type="ARBA" id="ARBA00022692"/>
    </source>
</evidence>
<feature type="domain" description="Yip1" evidence="6">
    <location>
        <begin position="12"/>
        <end position="198"/>
    </location>
</feature>
<keyword evidence="2 5" id="KW-0812">Transmembrane</keyword>
<proteinExistence type="predicted"/>
<reference evidence="7 8" key="1">
    <citation type="submission" date="2017-07" db="EMBL/GenBank/DDBJ databases">
        <title>The genome sequence of Paludifilum halophilum highlights mechanisms for microbial adaptation to high salt environemnts.</title>
        <authorList>
            <person name="Belbahri L."/>
        </authorList>
    </citation>
    <scope>NUCLEOTIDE SEQUENCE [LARGE SCALE GENOMIC DNA]</scope>
    <source>
        <strain evidence="7 8">DSM 102817</strain>
    </source>
</reference>
<keyword evidence="3 5" id="KW-1133">Transmembrane helix</keyword>
<evidence type="ECO:0000313" key="7">
    <source>
        <dbReference type="EMBL" id="OYD06213.1"/>
    </source>
</evidence>
<evidence type="ECO:0000256" key="1">
    <source>
        <dbReference type="ARBA" id="ARBA00004141"/>
    </source>
</evidence>
<organism evidence="7 8">
    <name type="scientific">Paludifilum halophilum</name>
    <dbReference type="NCBI Taxonomy" id="1642702"/>
    <lineage>
        <taxon>Bacteria</taxon>
        <taxon>Bacillati</taxon>
        <taxon>Bacillota</taxon>
        <taxon>Bacilli</taxon>
        <taxon>Bacillales</taxon>
        <taxon>Thermoactinomycetaceae</taxon>
        <taxon>Paludifilum</taxon>
    </lineage>
</organism>
<evidence type="ECO:0000259" key="6">
    <source>
        <dbReference type="Pfam" id="PF04893"/>
    </source>
</evidence>
<keyword evidence="4 5" id="KW-0472">Membrane</keyword>
<evidence type="ECO:0000256" key="4">
    <source>
        <dbReference type="ARBA" id="ARBA00023136"/>
    </source>
</evidence>
<accession>A0A235B1Q3</accession>
<comment type="subcellular location">
    <subcellularLocation>
        <location evidence="1">Membrane</location>
        <topology evidence="1">Multi-pass membrane protein</topology>
    </subcellularLocation>
</comment>
<dbReference type="Pfam" id="PF04893">
    <property type="entry name" value="Yip1"/>
    <property type="match status" value="1"/>
</dbReference>
<dbReference type="Proteomes" id="UP000215459">
    <property type="component" value="Unassembled WGS sequence"/>
</dbReference>
<evidence type="ECO:0000256" key="5">
    <source>
        <dbReference type="SAM" id="Phobius"/>
    </source>
</evidence>
<feature type="transmembrane region" description="Helical" evidence="5">
    <location>
        <begin position="182"/>
        <end position="203"/>
    </location>
</feature>
<feature type="transmembrane region" description="Helical" evidence="5">
    <location>
        <begin position="59"/>
        <end position="84"/>
    </location>
</feature>
<evidence type="ECO:0000313" key="8">
    <source>
        <dbReference type="Proteomes" id="UP000215459"/>
    </source>
</evidence>
<feature type="transmembrane region" description="Helical" evidence="5">
    <location>
        <begin position="104"/>
        <end position="126"/>
    </location>
</feature>
<dbReference type="EMBL" id="NOWF01000015">
    <property type="protein sequence ID" value="OYD06213.1"/>
    <property type="molecule type" value="Genomic_DNA"/>
</dbReference>
<sequence>MLRFSNCEYLKTIWLQPRKTISELLESDKRVYILFVLLAGIGLRLDQSSNNNLADQTSMGYVLISALLFGPIIGLIAWFFYSGLTHLVVRWFGGSGTWRETRLVFAWSTIPMIAKLLLWIPLLLFFGSDLFTAVTPTIDSGIGPFSLFMLFGLLELILSIWFFVILSQGLSEVHGFSAWKGFWSVIFLPLALVVLIVLAVILIS</sequence>
<gene>
    <name evidence="7" type="ORF">CHM34_17285</name>
</gene>
<dbReference type="AlphaFoldDB" id="A0A235B1Q3"/>
<evidence type="ECO:0000256" key="3">
    <source>
        <dbReference type="ARBA" id="ARBA00022989"/>
    </source>
</evidence>
<keyword evidence="8" id="KW-1185">Reference proteome</keyword>
<dbReference type="OrthoDB" id="2987623at2"/>
<feature type="transmembrane region" description="Helical" evidence="5">
    <location>
        <begin position="147"/>
        <end position="170"/>
    </location>
</feature>
<comment type="caution">
    <text evidence="7">The sequence shown here is derived from an EMBL/GenBank/DDBJ whole genome shotgun (WGS) entry which is preliminary data.</text>
</comment>